<dbReference type="EMBL" id="VJWA01000001">
    <property type="protein sequence ID" value="TRW18128.1"/>
    <property type="molecule type" value="Genomic_DNA"/>
</dbReference>
<evidence type="ECO:0000259" key="2">
    <source>
        <dbReference type="Pfam" id="PF07589"/>
    </source>
</evidence>
<name>A0A552UIT4_9SPHN</name>
<feature type="domain" description="Ice-binding protein C-terminal" evidence="2">
    <location>
        <begin position="150"/>
        <end position="174"/>
    </location>
</feature>
<dbReference type="NCBIfam" id="NF035944">
    <property type="entry name" value="PEPxxWA-CTERM"/>
    <property type="match status" value="1"/>
</dbReference>
<organism evidence="3 4">
    <name type="scientific">Glacieibacterium frigidum</name>
    <dbReference type="NCBI Taxonomy" id="2593303"/>
    <lineage>
        <taxon>Bacteria</taxon>
        <taxon>Pseudomonadati</taxon>
        <taxon>Pseudomonadota</taxon>
        <taxon>Alphaproteobacteria</taxon>
        <taxon>Sphingomonadales</taxon>
        <taxon>Sphingosinicellaceae</taxon>
        <taxon>Glacieibacterium</taxon>
    </lineage>
</organism>
<proteinExistence type="predicted"/>
<feature type="signal peptide" evidence="1">
    <location>
        <begin position="1"/>
        <end position="21"/>
    </location>
</feature>
<dbReference type="OrthoDB" id="7585624at2"/>
<feature type="chain" id="PRO_5022129925" evidence="1">
    <location>
        <begin position="22"/>
        <end position="180"/>
    </location>
</feature>
<dbReference type="RefSeq" id="WP_144236821.1">
    <property type="nucleotide sequence ID" value="NZ_VJWA01000001.1"/>
</dbReference>
<keyword evidence="4" id="KW-1185">Reference proteome</keyword>
<protein>
    <submittedName>
        <fullName evidence="3">PEP-CTERM sorting domain-containing protein</fullName>
    </submittedName>
</protein>
<dbReference type="Pfam" id="PF07589">
    <property type="entry name" value="PEP-CTERM"/>
    <property type="match status" value="1"/>
</dbReference>
<evidence type="ECO:0000313" key="3">
    <source>
        <dbReference type="EMBL" id="TRW18128.1"/>
    </source>
</evidence>
<comment type="caution">
    <text evidence="3">The sequence shown here is derived from an EMBL/GenBank/DDBJ whole genome shotgun (WGS) entry which is preliminary data.</text>
</comment>
<evidence type="ECO:0000256" key="1">
    <source>
        <dbReference type="SAM" id="SignalP"/>
    </source>
</evidence>
<dbReference type="NCBIfam" id="TIGR02595">
    <property type="entry name" value="PEP_CTERM"/>
    <property type="match status" value="1"/>
</dbReference>
<accession>A0A552UIT4</accession>
<dbReference type="AlphaFoldDB" id="A0A552UIT4"/>
<dbReference type="InterPro" id="IPR013424">
    <property type="entry name" value="Ice-binding_C"/>
</dbReference>
<evidence type="ECO:0000313" key="4">
    <source>
        <dbReference type="Proteomes" id="UP000317894"/>
    </source>
</evidence>
<gene>
    <name evidence="3" type="ORF">FMM06_08485</name>
</gene>
<sequence>MLSKTLAALAAATLLGTAANAVTYTIDFNDLTAPGFTGSFSVLPTSVGGIAAAPNSTPFLVVPSDGASASGTATFTSTNRITAFSFDWGTPDDYNTLTFRNGATVVASFTGAGLGAGNYAYTFTDAQNVTSVDFTSSNRAFEIDNVGVTAVPEPATWALLLVGFGMVGVAARRRSTSVAA</sequence>
<reference evidence="3 4" key="1">
    <citation type="submission" date="2019-07" db="EMBL/GenBank/DDBJ databases">
        <title>Novel species isolated from glacier.</title>
        <authorList>
            <person name="Liu Q."/>
            <person name="Xin Y.-H."/>
        </authorList>
    </citation>
    <scope>NUCLEOTIDE SEQUENCE [LARGE SCALE GENOMIC DNA]</scope>
    <source>
        <strain evidence="3 4">LB1R16</strain>
    </source>
</reference>
<dbReference type="Proteomes" id="UP000317894">
    <property type="component" value="Unassembled WGS sequence"/>
</dbReference>
<keyword evidence="1" id="KW-0732">Signal</keyword>